<gene>
    <name evidence="1" type="ORF">F2P81_001588</name>
</gene>
<evidence type="ECO:0000313" key="1">
    <source>
        <dbReference type="EMBL" id="KAF0045059.1"/>
    </source>
</evidence>
<dbReference type="Proteomes" id="UP000438429">
    <property type="component" value="Unassembled WGS sequence"/>
</dbReference>
<protein>
    <submittedName>
        <fullName evidence="1">Uncharacterized protein</fullName>
    </submittedName>
</protein>
<name>A0A6A4TJR7_SCOMX</name>
<organism evidence="1 2">
    <name type="scientific">Scophthalmus maximus</name>
    <name type="common">Turbot</name>
    <name type="synonym">Psetta maxima</name>
    <dbReference type="NCBI Taxonomy" id="52904"/>
    <lineage>
        <taxon>Eukaryota</taxon>
        <taxon>Metazoa</taxon>
        <taxon>Chordata</taxon>
        <taxon>Craniata</taxon>
        <taxon>Vertebrata</taxon>
        <taxon>Euteleostomi</taxon>
        <taxon>Actinopterygii</taxon>
        <taxon>Neopterygii</taxon>
        <taxon>Teleostei</taxon>
        <taxon>Neoteleostei</taxon>
        <taxon>Acanthomorphata</taxon>
        <taxon>Carangaria</taxon>
        <taxon>Pleuronectiformes</taxon>
        <taxon>Pleuronectoidei</taxon>
        <taxon>Scophthalmidae</taxon>
        <taxon>Scophthalmus</taxon>
    </lineage>
</organism>
<comment type="caution">
    <text evidence="1">The sequence shown here is derived from an EMBL/GenBank/DDBJ whole genome shotgun (WGS) entry which is preliminary data.</text>
</comment>
<proteinExistence type="predicted"/>
<reference evidence="1 2" key="1">
    <citation type="submission" date="2019-06" db="EMBL/GenBank/DDBJ databases">
        <title>Draft genomes of female and male turbot (Scophthalmus maximus).</title>
        <authorList>
            <person name="Xu H."/>
            <person name="Xu X.-W."/>
            <person name="Shao C."/>
            <person name="Chen S."/>
        </authorList>
    </citation>
    <scope>NUCLEOTIDE SEQUENCE [LARGE SCALE GENOMIC DNA]</scope>
    <source>
        <strain evidence="1">Ysfricsl-2016a</strain>
        <tissue evidence="1">Blood</tissue>
    </source>
</reference>
<sequence length="66" mass="7311">MITERPTPSVPFRNEQERPGVFPAIENNCNAGFIMKRLSTQSVKITDVSGSVGRDGCRIPYSPQTE</sequence>
<dbReference type="EMBL" id="VEVO01000002">
    <property type="protein sequence ID" value="KAF0045059.1"/>
    <property type="molecule type" value="Genomic_DNA"/>
</dbReference>
<dbReference type="AlphaFoldDB" id="A0A6A4TJR7"/>
<accession>A0A6A4TJR7</accession>
<evidence type="ECO:0000313" key="2">
    <source>
        <dbReference type="Proteomes" id="UP000438429"/>
    </source>
</evidence>